<dbReference type="NCBIfam" id="NF007246">
    <property type="entry name" value="PRK09692.1"/>
    <property type="match status" value="1"/>
</dbReference>
<evidence type="ECO:0000256" key="3">
    <source>
        <dbReference type="ARBA" id="ARBA00023125"/>
    </source>
</evidence>
<dbReference type="InterPro" id="IPR010998">
    <property type="entry name" value="Integrase_recombinase_N"/>
</dbReference>
<organism evidence="7 8">
    <name type="scientific">Providencia sneebia DSM 19967</name>
    <dbReference type="NCBI Taxonomy" id="1141660"/>
    <lineage>
        <taxon>Bacteria</taxon>
        <taxon>Pseudomonadati</taxon>
        <taxon>Pseudomonadota</taxon>
        <taxon>Gammaproteobacteria</taxon>
        <taxon>Enterobacterales</taxon>
        <taxon>Morganellaceae</taxon>
        <taxon>Providencia</taxon>
    </lineage>
</organism>
<dbReference type="SUPFAM" id="SSF56349">
    <property type="entry name" value="DNA breaking-rejoining enzymes"/>
    <property type="match status" value="1"/>
</dbReference>
<gene>
    <name evidence="7" type="ORF">OO7_01476</name>
</gene>
<comment type="caution">
    <text evidence="7">The sequence shown here is derived from an EMBL/GenBank/DDBJ whole genome shotgun (WGS) entry which is preliminary data.</text>
</comment>
<evidence type="ECO:0000313" key="8">
    <source>
        <dbReference type="Proteomes" id="UP000010290"/>
    </source>
</evidence>
<dbReference type="OrthoDB" id="9795573at2"/>
<evidence type="ECO:0000256" key="1">
    <source>
        <dbReference type="ARBA" id="ARBA00008857"/>
    </source>
</evidence>
<accession>K8WL99</accession>
<dbReference type="InterPro" id="IPR025166">
    <property type="entry name" value="Integrase_DNA_bind_dom"/>
</dbReference>
<dbReference type="Gene3D" id="3.30.160.390">
    <property type="entry name" value="Integrase, DNA-binding domain"/>
    <property type="match status" value="1"/>
</dbReference>
<name>K8WL99_9GAMM</name>
<dbReference type="InterPro" id="IPR038488">
    <property type="entry name" value="Integrase_DNA-bd_sf"/>
</dbReference>
<evidence type="ECO:0000256" key="2">
    <source>
        <dbReference type="ARBA" id="ARBA00022908"/>
    </source>
</evidence>
<evidence type="ECO:0000259" key="6">
    <source>
        <dbReference type="PROSITE" id="PS51898"/>
    </source>
</evidence>
<dbReference type="HOGENOM" id="CLU_027562_0_0_6"/>
<reference evidence="7 8" key="1">
    <citation type="journal article" date="2012" name="BMC Genomics">
        <title>Comparative genomics of bacteria in the genus Providencia isolated from wild Drosophila melanogaster.</title>
        <authorList>
            <person name="Galac M.R."/>
            <person name="Lazzaro B.P."/>
        </authorList>
    </citation>
    <scope>NUCLEOTIDE SEQUENCE [LARGE SCALE GENOMIC DNA]</scope>
    <source>
        <strain evidence="7 8">DSM 19967</strain>
    </source>
</reference>
<dbReference type="AlphaFoldDB" id="K8WL99"/>
<dbReference type="PANTHER" id="PTHR30629">
    <property type="entry name" value="PROPHAGE INTEGRASE"/>
    <property type="match status" value="1"/>
</dbReference>
<dbReference type="CDD" id="cd00801">
    <property type="entry name" value="INT_P4_C"/>
    <property type="match status" value="1"/>
</dbReference>
<dbReference type="PATRIC" id="fig|1141660.3.peg.292"/>
<dbReference type="InterPro" id="IPR011010">
    <property type="entry name" value="DNA_brk_join_enz"/>
</dbReference>
<protein>
    <submittedName>
        <fullName evidence="7">Phage integrase</fullName>
    </submittedName>
</protein>
<dbReference type="Gene3D" id="1.10.150.130">
    <property type="match status" value="1"/>
</dbReference>
<proteinExistence type="inferred from homology"/>
<keyword evidence="4" id="KW-0233">DNA recombination</keyword>
<dbReference type="InterPro" id="IPR053876">
    <property type="entry name" value="Phage_int_M"/>
</dbReference>
<sequence length="417" mass="47341">MARKIKPLSPTAVANARAKSDNSGKLKDTIYRDGDGLELLAKVSGSRRWYFRYYKPITQNRTMIGLGEYPSISLANARRIRDEYKVLLAQKIDPVDWCKQQSVLAKEANANTLRSVAEQWLVMKKTIVSENYIKNIWRGLDKYVLVNLGDIPVSSLKRAMLVAVLKPVEAKGKHETVRYLTQRTVEIMEFAMNLGLVDANPFTSVHKVFIKADRKHHPTIRPEKLPELIAALSIAQIELPTRLLIEWQLLTAVRPGEAAKTRWSEIDIDNKVWVIPPETMKMKRAHTVPLSQPALDILKTMHSITGSREFVFTHRTKPTEHMSTQTANQVLKRIGYKGVLTSHGIRSIVSTAMNEAEFIPDAIEAVLAHGERNMVRAAYNRATYLEQRIEMMDWWGRIVKQASQDAQKILDGVNNAI</sequence>
<dbReference type="InterPro" id="IPR050808">
    <property type="entry name" value="Phage_Integrase"/>
</dbReference>
<dbReference type="Pfam" id="PF00589">
    <property type="entry name" value="Phage_integrase"/>
    <property type="match status" value="1"/>
</dbReference>
<dbReference type="PROSITE" id="PS51898">
    <property type="entry name" value="TYR_RECOMBINASE"/>
    <property type="match status" value="1"/>
</dbReference>
<dbReference type="Pfam" id="PF22022">
    <property type="entry name" value="Phage_int_M"/>
    <property type="match status" value="1"/>
</dbReference>
<evidence type="ECO:0000313" key="7">
    <source>
        <dbReference type="EMBL" id="EKT61334.1"/>
    </source>
</evidence>
<comment type="similarity">
    <text evidence="1">Belongs to the 'phage' integrase family.</text>
</comment>
<dbReference type="PANTHER" id="PTHR30629:SF6">
    <property type="entry name" value="PROPHAGE INTEGRASE INTA-RELATED"/>
    <property type="match status" value="1"/>
</dbReference>
<dbReference type="GO" id="GO:0015074">
    <property type="term" value="P:DNA integration"/>
    <property type="evidence" value="ECO:0007669"/>
    <property type="project" value="UniProtKB-KW"/>
</dbReference>
<evidence type="ECO:0000256" key="5">
    <source>
        <dbReference type="SAM" id="MobiDB-lite"/>
    </source>
</evidence>
<evidence type="ECO:0000256" key="4">
    <source>
        <dbReference type="ARBA" id="ARBA00023172"/>
    </source>
</evidence>
<dbReference type="InterPro" id="IPR013762">
    <property type="entry name" value="Integrase-like_cat_sf"/>
</dbReference>
<keyword evidence="2" id="KW-0229">DNA integration</keyword>
<dbReference type="GO" id="GO:0006310">
    <property type="term" value="P:DNA recombination"/>
    <property type="evidence" value="ECO:0007669"/>
    <property type="project" value="UniProtKB-KW"/>
</dbReference>
<keyword evidence="8" id="KW-1185">Reference proteome</keyword>
<dbReference type="Proteomes" id="UP000010290">
    <property type="component" value="Chromosome"/>
</dbReference>
<dbReference type="Gene3D" id="1.10.443.10">
    <property type="entry name" value="Intergrase catalytic core"/>
    <property type="match status" value="1"/>
</dbReference>
<dbReference type="EMBL" id="AKKN01000002">
    <property type="protein sequence ID" value="EKT61334.1"/>
    <property type="molecule type" value="Genomic_DNA"/>
</dbReference>
<feature type="region of interest" description="Disordered" evidence="5">
    <location>
        <begin position="1"/>
        <end position="20"/>
    </location>
</feature>
<keyword evidence="3" id="KW-0238">DNA-binding</keyword>
<dbReference type="Pfam" id="PF13356">
    <property type="entry name" value="Arm-DNA-bind_3"/>
    <property type="match status" value="1"/>
</dbReference>
<dbReference type="InterPro" id="IPR002104">
    <property type="entry name" value="Integrase_catalytic"/>
</dbReference>
<dbReference type="GO" id="GO:0003677">
    <property type="term" value="F:DNA binding"/>
    <property type="evidence" value="ECO:0007669"/>
    <property type="project" value="UniProtKB-KW"/>
</dbReference>
<feature type="domain" description="Tyr recombinase" evidence="6">
    <location>
        <begin position="215"/>
        <end position="392"/>
    </location>
</feature>